<feature type="disulfide bond" evidence="15">
    <location>
        <begin position="562"/>
        <end position="588"/>
    </location>
</feature>
<dbReference type="FunFam" id="2.20.100.10:FF:000005">
    <property type="entry name" value="ADAM metallopeptidase with thrombospondin type 1 motif 9"/>
    <property type="match status" value="1"/>
</dbReference>
<comment type="subcellular location">
    <subcellularLocation>
        <location evidence="1">Secreted</location>
        <location evidence="1">Extracellular space</location>
        <location evidence="1">Extracellular matrix</location>
    </subcellularLocation>
</comment>
<dbReference type="GO" id="GO:0006508">
    <property type="term" value="P:proteolysis"/>
    <property type="evidence" value="ECO:0007669"/>
    <property type="project" value="UniProtKB-KW"/>
</dbReference>
<evidence type="ECO:0000256" key="14">
    <source>
        <dbReference type="PIRSR" id="PIRSR613273-2"/>
    </source>
</evidence>
<comment type="cofactor">
    <cofactor evidence="14">
        <name>Zn(2+)</name>
        <dbReference type="ChEBI" id="CHEBI:29105"/>
    </cofactor>
    <text evidence="14">Binds 1 zinc ion per subunit.</text>
</comment>
<dbReference type="Gene3D" id="2.60.120.830">
    <property type="match status" value="1"/>
</dbReference>
<dbReference type="GO" id="GO:0030198">
    <property type="term" value="P:extracellular matrix organization"/>
    <property type="evidence" value="ECO:0007669"/>
    <property type="project" value="InterPro"/>
</dbReference>
<feature type="disulfide bond" evidence="15">
    <location>
        <begin position="551"/>
        <end position="580"/>
    </location>
</feature>
<evidence type="ECO:0000256" key="8">
    <source>
        <dbReference type="ARBA" id="ARBA00022801"/>
    </source>
</evidence>
<evidence type="ECO:0000256" key="13">
    <source>
        <dbReference type="PIRSR" id="PIRSR613273-1"/>
    </source>
</evidence>
<evidence type="ECO:0000256" key="16">
    <source>
        <dbReference type="PROSITE-ProRule" id="PRU00276"/>
    </source>
</evidence>
<dbReference type="Gene3D" id="2.20.100.10">
    <property type="entry name" value="Thrombospondin type-1 (TSP1) repeat"/>
    <property type="match status" value="8"/>
</dbReference>
<feature type="disulfide bond" evidence="15">
    <location>
        <begin position="601"/>
        <end position="612"/>
    </location>
</feature>
<evidence type="ECO:0000256" key="1">
    <source>
        <dbReference type="ARBA" id="ARBA00004498"/>
    </source>
</evidence>
<evidence type="ECO:0000256" key="17">
    <source>
        <dbReference type="SAM" id="Phobius"/>
    </source>
</evidence>
<dbReference type="Pfam" id="PF19030">
    <property type="entry name" value="TSP1_ADAMTS"/>
    <property type="match status" value="8"/>
</dbReference>
<feature type="binding site" evidence="14 16">
    <location>
        <position position="462"/>
    </location>
    <ligand>
        <name>Zn(2+)</name>
        <dbReference type="ChEBI" id="CHEBI:29105"/>
        <note>catalytic</note>
    </ligand>
</feature>
<dbReference type="InterPro" id="IPR041645">
    <property type="entry name" value="ADAMTS_CR_2"/>
</dbReference>
<keyword evidence="10" id="KW-0482">Metalloprotease</keyword>
<dbReference type="Pfam" id="PF19236">
    <property type="entry name" value="ADAMTS_CR_3"/>
    <property type="match status" value="1"/>
</dbReference>
<keyword evidence="17" id="KW-0472">Membrane</keyword>
<dbReference type="SUPFAM" id="SSF82895">
    <property type="entry name" value="TSP-1 type 1 repeat"/>
    <property type="match status" value="8"/>
</dbReference>
<feature type="active site" evidence="13 16">
    <location>
        <position position="459"/>
    </location>
</feature>
<keyword evidence="21" id="KW-1185">Reference proteome</keyword>
<feature type="disulfide bond" evidence="15">
    <location>
        <begin position="575"/>
        <end position="607"/>
    </location>
</feature>
<dbReference type="PROSITE" id="PS50092">
    <property type="entry name" value="TSP1"/>
    <property type="match status" value="9"/>
</dbReference>
<dbReference type="Pfam" id="PF00090">
    <property type="entry name" value="TSP_1"/>
    <property type="match status" value="1"/>
</dbReference>
<keyword evidence="9 14" id="KW-0862">Zinc</keyword>
<dbReference type="PANTHER" id="PTHR13723">
    <property type="entry name" value="ADAMTS A DISINTEGRIN AND METALLOPROTEASE WITH THROMBOSPONDIN MOTIFS PROTEASE"/>
    <property type="match status" value="1"/>
</dbReference>
<comment type="caution">
    <text evidence="16">Lacks conserved residue(s) required for the propagation of feature annotation.</text>
</comment>
<dbReference type="Pfam" id="PF01421">
    <property type="entry name" value="Reprolysin"/>
    <property type="match status" value="1"/>
</dbReference>
<dbReference type="InterPro" id="IPR024079">
    <property type="entry name" value="MetalloPept_cat_dom_sf"/>
</dbReference>
<organism evidence="20 21">
    <name type="scientific">Callosobruchus maculatus</name>
    <name type="common">Southern cowpea weevil</name>
    <name type="synonym">Pulse bruchid</name>
    <dbReference type="NCBI Taxonomy" id="64391"/>
    <lineage>
        <taxon>Eukaryota</taxon>
        <taxon>Metazoa</taxon>
        <taxon>Ecdysozoa</taxon>
        <taxon>Arthropoda</taxon>
        <taxon>Hexapoda</taxon>
        <taxon>Insecta</taxon>
        <taxon>Pterygota</taxon>
        <taxon>Neoptera</taxon>
        <taxon>Endopterygota</taxon>
        <taxon>Coleoptera</taxon>
        <taxon>Polyphaga</taxon>
        <taxon>Cucujiformia</taxon>
        <taxon>Chrysomeloidea</taxon>
        <taxon>Chrysomelidae</taxon>
        <taxon>Bruchinae</taxon>
        <taxon>Bruchini</taxon>
        <taxon>Callosobruchus</taxon>
    </lineage>
</organism>
<feature type="disulfide bond" evidence="15">
    <location>
        <begin position="390"/>
        <end position="442"/>
    </location>
</feature>
<keyword evidence="7" id="KW-0677">Repeat</keyword>
<dbReference type="SUPFAM" id="SSF55486">
    <property type="entry name" value="Metalloproteases ('zincins'), catalytic domain"/>
    <property type="match status" value="1"/>
</dbReference>
<dbReference type="Gene3D" id="3.40.390.10">
    <property type="entry name" value="Collagenase (Catalytic Domain)"/>
    <property type="match status" value="1"/>
</dbReference>
<keyword evidence="14" id="KW-0106">Calcium</keyword>
<dbReference type="InterPro" id="IPR000884">
    <property type="entry name" value="TSP1_rpt"/>
</dbReference>
<sequence length="1783" mass="201839">MTSSCAKRCSSVSAVAAIFALGVLIAVVWVQFGQSVSKHRLHSVNVTRLVGEQRKADKVTTERKGKELLEKSLLEHVGSSSNEQLVKPLRINPNGNHENFIPHHRGHFRHRTMEVWEKQPKYEIDAFGMKMFLELEQNDKFIGPDLHIVHHAPNSTQKTKHDPRMSGCYYSGKVVGDNHSNAIVSLCHGMTGYIHTSDSTYYIEPAELFVNGTTETLLHRMRRLLHPSVNDIPSPEFFETTADNQTVIGDFVESEELGDHVIRKRSISSDDTGSDIVGYCGTSTSDSDADNESIRGRSGSMRRIRDASSYRISNESFVKLRLVADRSMVEYYQRDRDELLHHVIGLIAHVTFLFKHVTIGNPISLFLVNVDIENGHFSGGKSYDMLEKFCQWQKNQAKEGHHDVSILLSRDNICSKNESNIGNATCNYLGVAKIRSMCKPGCAIVQDKGIATSYTIAHELGHVFGMLHDEDKKCANFNRDITSVNIMSNSVHSRYKPFKWSPCSKHYITEFLDSASSSCLKRQPLSNFIVQGFDTYIDKLPGIEYDLDRQCELQFSPGYVHCRYLYQPHGKIPPCEHLYCQNQTGNSCVSLFLPWADGTYCGPESKCFNGNCTRTDSLIPINGGWGEWTGWGSCSRTCGGGITVSERFCDSPKPMNGGSYCTGPNKKYESCNTHDCDPNAPDFRDVQCAEFNGNPQKLLGSNSSTTYIRWSADFSKEGPEDECKLFCKTEDRSLGSHSLKAKVIDGTKCGPTGYGICVNGVCKRGGCDNKLNSDLDLDDCGICGGDNSHCQEITGVYNTISDTTGYTIVAMIPKGSSNLNISQYSSLIDKADTNHLVLQDGETNEYILNGNFKVMTDSYSIQFGDVILKYSGVNSVVEWITSPKNKTLPKDLYVGILSEDNTSPPNIKYRYVIDKEKAPRYPKYSEANKWFGYYNDAPSYGWVLYQKQQWSKCSSICDGVQYRRPVCVDLVTNGEVPSINCNSLEDNQTQRRSCNVHCQLTWSVVTKSACSQQCGKGTRRIYYNCTKLYKNKPNHSEIVNEKHCNVLTRPPMLEMCNTVCNSTRWHYSQWSECSKSCGGGIQRRTAKCMDDSYTHIDNSYCNNTELITEQICNAESCPTWVVVETTPCSAPCGRSGYFNRTVYCVQNDRIHPESHCDKSRRPLTREQCNRRPCGRWASTDSYFDCSVTCGEGVERRKYRCVKFDDPDDGKTVDESYCADEPMPNESRVCYREKCEVLSSYERRFGQKDDFDNSIQPYVRYVYQWTPYRWSSCSQSCGGGVMRQMYRCINENEVEDETKCDPGHKPNSIVKCNDFPCPTWIVGDWSPNCDGSCQRHRQVRCMDNSRTILSDSQCDAKRKPNESTKCDLSECASVRSSNDIPRLHNSIEVFERRYRWRVGAWRQCSTSCGRGTRSRKLNCEDTLTESIVVDQLCLGNGLPRPKTSKACEKYTCRFAWFESYWSPCSATCGMGTKTRNVTCHKVQHGGIIDPVPLPEVYQNVISENNYCSFRDKPPTTAKCILSKCGDQYVWQPDPWRECSHKCGRKGRQSRRIFCVSVRTKQKVPRRQCRKNLKPPRKRKCNQFRCLQNCKEIKHYMRTKENKDYIISLRGRPVQIYCYRMDTTEPQEYISLHQDALNFAEIYDKRLLNIRSCPYDGTRKDDCACDKIGPDRSGMTRFWKVRLNITTMRIVGDDYTFSQQLKGTAVPYGTAGDCYSAMEGCAQGKFSVDLSRTSFKLAKNVRWQKIGPNASMHIRGTATKVNGKCGGYCGNCLPDANIGLAVEIT</sequence>
<dbReference type="GO" id="GO:0008270">
    <property type="term" value="F:zinc ion binding"/>
    <property type="evidence" value="ECO:0007669"/>
    <property type="project" value="InterPro"/>
</dbReference>
<dbReference type="InterPro" id="IPR002870">
    <property type="entry name" value="Peptidase_M12B_N"/>
</dbReference>
<feature type="binding site" evidence="14">
    <location>
        <position position="519"/>
    </location>
    <ligand>
        <name>Ca(2+)</name>
        <dbReference type="ChEBI" id="CHEBI:29108"/>
        <label>1</label>
    </ligand>
</feature>
<evidence type="ECO:0000256" key="2">
    <source>
        <dbReference type="ARBA" id="ARBA00022525"/>
    </source>
</evidence>
<feature type="domain" description="Peptidase M12B" evidence="18">
    <location>
        <begin position="316"/>
        <end position="524"/>
    </location>
</feature>
<dbReference type="InterPro" id="IPR013273">
    <property type="entry name" value="ADAMTS/ADAMTS-like"/>
</dbReference>
<proteinExistence type="predicted"/>
<dbReference type="GO" id="GO:0004222">
    <property type="term" value="F:metalloendopeptidase activity"/>
    <property type="evidence" value="ECO:0007669"/>
    <property type="project" value="InterPro"/>
</dbReference>
<evidence type="ECO:0000256" key="5">
    <source>
        <dbReference type="ARBA" id="ARBA00022723"/>
    </source>
</evidence>
<feature type="disulfide bond" evidence="15">
    <location>
        <begin position="638"/>
        <end position="676"/>
    </location>
</feature>
<feature type="transmembrane region" description="Helical" evidence="17">
    <location>
        <begin position="12"/>
        <end position="32"/>
    </location>
</feature>
<evidence type="ECO:0000256" key="9">
    <source>
        <dbReference type="ARBA" id="ARBA00022833"/>
    </source>
</evidence>
<keyword evidence="17" id="KW-0812">Transmembrane</keyword>
<dbReference type="InterPro" id="IPR001590">
    <property type="entry name" value="Peptidase_M12B"/>
</dbReference>
<dbReference type="PROSITE" id="PS50215">
    <property type="entry name" value="ADAM_MEPRO"/>
    <property type="match status" value="1"/>
</dbReference>
<evidence type="ECO:0000259" key="18">
    <source>
        <dbReference type="PROSITE" id="PS50215"/>
    </source>
</evidence>
<dbReference type="Pfam" id="PF08685">
    <property type="entry name" value="GON"/>
    <property type="match status" value="1"/>
</dbReference>
<evidence type="ECO:0000256" key="11">
    <source>
        <dbReference type="ARBA" id="ARBA00023157"/>
    </source>
</evidence>
<name>A0A653CQ46_CALMS</name>
<dbReference type="InterPro" id="IPR050439">
    <property type="entry name" value="ADAMTS_ADAMTS-like"/>
</dbReference>
<evidence type="ECO:0000256" key="10">
    <source>
        <dbReference type="ARBA" id="ARBA00023049"/>
    </source>
</evidence>
<gene>
    <name evidence="20" type="ORF">CALMAC_LOCUS10790</name>
</gene>
<reference evidence="20 21" key="1">
    <citation type="submission" date="2019-01" db="EMBL/GenBank/DDBJ databases">
        <authorList>
            <person name="Sayadi A."/>
        </authorList>
    </citation>
    <scope>NUCLEOTIDE SEQUENCE [LARGE SCALE GENOMIC DNA]</scope>
</reference>
<dbReference type="Pfam" id="PF17771">
    <property type="entry name" value="ADAMTS_CR_2"/>
    <property type="match status" value="1"/>
</dbReference>
<evidence type="ECO:0000256" key="6">
    <source>
        <dbReference type="ARBA" id="ARBA00022729"/>
    </source>
</evidence>
<keyword evidence="8" id="KW-0378">Hydrolase</keyword>
<feature type="domain" description="GON" evidence="19">
    <location>
        <begin position="1584"/>
        <end position="1783"/>
    </location>
</feature>
<dbReference type="Proteomes" id="UP000410492">
    <property type="component" value="Unassembled WGS sequence"/>
</dbReference>
<dbReference type="InterPro" id="IPR045371">
    <property type="entry name" value="ADAMTS_CR_3"/>
</dbReference>
<dbReference type="InterPro" id="IPR012314">
    <property type="entry name" value="Pept_M12B_GON-ADAMTSs"/>
</dbReference>
<feature type="disulfide bond" evidence="15">
    <location>
        <begin position="634"/>
        <end position="671"/>
    </location>
</feature>
<dbReference type="GO" id="GO:0031012">
    <property type="term" value="C:extracellular matrix"/>
    <property type="evidence" value="ECO:0007669"/>
    <property type="project" value="TreeGrafter"/>
</dbReference>
<dbReference type="Gene3D" id="3.40.1620.60">
    <property type="match status" value="1"/>
</dbReference>
<dbReference type="EMBL" id="CAACVG010008435">
    <property type="protein sequence ID" value="VEN49789.1"/>
    <property type="molecule type" value="Genomic_DNA"/>
</dbReference>
<dbReference type="PANTHER" id="PTHR13723:SF278">
    <property type="entry name" value="ADAM METALLOPEPTIDASE WITH THROMBOSPONDIN TYPE 1 MOTIF A, ISOFORM B"/>
    <property type="match status" value="1"/>
</dbReference>
<evidence type="ECO:0000259" key="19">
    <source>
        <dbReference type="PROSITE" id="PS51046"/>
    </source>
</evidence>
<feature type="disulfide bond" evidence="15">
    <location>
        <begin position="474"/>
        <end position="503"/>
    </location>
</feature>
<accession>A0A653CQ46</accession>
<dbReference type="PROSITE" id="PS51046">
    <property type="entry name" value="GON"/>
    <property type="match status" value="1"/>
</dbReference>
<evidence type="ECO:0000256" key="7">
    <source>
        <dbReference type="ARBA" id="ARBA00022737"/>
    </source>
</evidence>
<keyword evidence="6" id="KW-0732">Signal</keyword>
<dbReference type="PRINTS" id="PR01857">
    <property type="entry name" value="ADAMTSFAMILY"/>
</dbReference>
<dbReference type="InterPro" id="IPR010294">
    <property type="entry name" value="ADAMTS_spacer1"/>
</dbReference>
<evidence type="ECO:0008006" key="22">
    <source>
        <dbReference type="Google" id="ProtNLM"/>
    </source>
</evidence>
<evidence type="ECO:0000313" key="21">
    <source>
        <dbReference type="Proteomes" id="UP000410492"/>
    </source>
</evidence>
<dbReference type="InterPro" id="IPR036383">
    <property type="entry name" value="TSP1_rpt_sf"/>
</dbReference>
<feature type="disulfide bond" evidence="15">
    <location>
        <begin position="414"/>
        <end position="426"/>
    </location>
</feature>
<feature type="disulfide bond" evidence="15">
    <location>
        <begin position="649"/>
        <end position="661"/>
    </location>
</feature>
<evidence type="ECO:0000256" key="4">
    <source>
        <dbReference type="ARBA" id="ARBA00022670"/>
    </source>
</evidence>
<feature type="binding site" evidence="14">
    <location>
        <position position="403"/>
    </location>
    <ligand>
        <name>Ca(2+)</name>
        <dbReference type="ChEBI" id="CHEBI:29108"/>
        <label>1</label>
    </ligand>
</feature>
<keyword evidence="17" id="KW-1133">Transmembrane helix</keyword>
<keyword evidence="4" id="KW-0645">Protease</keyword>
<dbReference type="SMART" id="SM00209">
    <property type="entry name" value="TSP1"/>
    <property type="match status" value="11"/>
</dbReference>
<protein>
    <recommendedName>
        <fullName evidence="22">Peptidase M12B domain-containing protein</fullName>
    </recommendedName>
</protein>
<evidence type="ECO:0000256" key="15">
    <source>
        <dbReference type="PIRSR" id="PIRSR613273-3"/>
    </source>
</evidence>
<evidence type="ECO:0000256" key="12">
    <source>
        <dbReference type="ARBA" id="ARBA00023180"/>
    </source>
</evidence>
<keyword evidence="11 15" id="KW-1015">Disulfide bond</keyword>
<feature type="binding site" evidence="14 16">
    <location>
        <position position="458"/>
    </location>
    <ligand>
        <name>Zn(2+)</name>
        <dbReference type="ChEBI" id="CHEBI:29105"/>
        <note>catalytic</note>
    </ligand>
</feature>
<evidence type="ECO:0000313" key="20">
    <source>
        <dbReference type="EMBL" id="VEN49789.1"/>
    </source>
</evidence>
<keyword evidence="3" id="KW-0272">Extracellular matrix</keyword>
<dbReference type="Pfam" id="PF05986">
    <property type="entry name" value="ADAMTS_spacer1"/>
    <property type="match status" value="1"/>
</dbReference>
<dbReference type="OrthoDB" id="5855429at2759"/>
<dbReference type="Pfam" id="PF01562">
    <property type="entry name" value="Pep_M12B_propep"/>
    <property type="match status" value="1"/>
</dbReference>
<keyword evidence="12" id="KW-0325">Glycoprotein</keyword>
<keyword evidence="5 14" id="KW-0479">Metal-binding</keyword>
<keyword evidence="2" id="KW-0964">Secreted</keyword>
<feature type="disulfide bond" evidence="15">
    <location>
        <begin position="438"/>
        <end position="519"/>
    </location>
</feature>
<feature type="binding site" evidence="14 16">
    <location>
        <position position="468"/>
    </location>
    <ligand>
        <name>Zn(2+)</name>
        <dbReference type="ChEBI" id="CHEBI:29105"/>
        <note>catalytic</note>
    </ligand>
</feature>
<evidence type="ECO:0000256" key="3">
    <source>
        <dbReference type="ARBA" id="ARBA00022530"/>
    </source>
</evidence>
<dbReference type="FunFam" id="2.20.100.10:FF:000006">
    <property type="entry name" value="A disintegrin and metalloproteinase with thrombospondin motifs 1"/>
    <property type="match status" value="1"/>
</dbReference>